<evidence type="ECO:0000256" key="1">
    <source>
        <dbReference type="SAM" id="MobiDB-lite"/>
    </source>
</evidence>
<protein>
    <submittedName>
        <fullName evidence="2">Uncharacterized protein</fullName>
    </submittedName>
</protein>
<sequence>MRPGILKTGLPLWAEITLILALKALLLWGAKQLWFSQPLTRTYQMTVPQDAIDQRLIGPGDPITPETKRPSDAPRV</sequence>
<evidence type="ECO:0000313" key="2">
    <source>
        <dbReference type="EMBL" id="GLS05016.1"/>
    </source>
</evidence>
<comment type="caution">
    <text evidence="2">The sequence shown here is derived from an EMBL/GenBank/DDBJ whole genome shotgun (WGS) entry which is preliminary data.</text>
</comment>
<gene>
    <name evidence="2" type="ORF">GCM10007860_21660</name>
</gene>
<dbReference type="Proteomes" id="UP001156836">
    <property type="component" value="Unassembled WGS sequence"/>
</dbReference>
<dbReference type="RefSeq" id="WP_018749339.1">
    <property type="nucleotide sequence ID" value="NZ_BAABUF010000027.1"/>
</dbReference>
<reference evidence="3" key="1">
    <citation type="journal article" date="2019" name="Int. J. Syst. Evol. Microbiol.">
        <title>The Global Catalogue of Microorganisms (GCM) 10K type strain sequencing project: providing services to taxonomists for standard genome sequencing and annotation.</title>
        <authorList>
            <consortium name="The Broad Institute Genomics Platform"/>
            <consortium name="The Broad Institute Genome Sequencing Center for Infectious Disease"/>
            <person name="Wu L."/>
            <person name="Ma J."/>
        </authorList>
    </citation>
    <scope>NUCLEOTIDE SEQUENCE [LARGE SCALE GENOMIC DNA]</scope>
    <source>
        <strain evidence="3">NBRC 104970</strain>
    </source>
</reference>
<feature type="region of interest" description="Disordered" evidence="1">
    <location>
        <begin position="54"/>
        <end position="76"/>
    </location>
</feature>
<feature type="compositionally biased region" description="Basic and acidic residues" evidence="1">
    <location>
        <begin position="66"/>
        <end position="76"/>
    </location>
</feature>
<dbReference type="EMBL" id="BSOZ01000032">
    <property type="protein sequence ID" value="GLS05016.1"/>
    <property type="molecule type" value="Genomic_DNA"/>
</dbReference>
<proteinExistence type="predicted"/>
<name>A0ABQ6BT96_9NEIS</name>
<evidence type="ECO:0000313" key="3">
    <source>
        <dbReference type="Proteomes" id="UP001156836"/>
    </source>
</evidence>
<organism evidence="2 3">
    <name type="scientific">Chitiniphilus shinanonensis</name>
    <dbReference type="NCBI Taxonomy" id="553088"/>
    <lineage>
        <taxon>Bacteria</taxon>
        <taxon>Pseudomonadati</taxon>
        <taxon>Pseudomonadota</taxon>
        <taxon>Betaproteobacteria</taxon>
        <taxon>Neisseriales</taxon>
        <taxon>Chitinibacteraceae</taxon>
        <taxon>Chitiniphilus</taxon>
    </lineage>
</organism>
<accession>A0ABQ6BT96</accession>
<keyword evidence="3" id="KW-1185">Reference proteome</keyword>